<evidence type="ECO:0000256" key="1">
    <source>
        <dbReference type="SAM" id="MobiDB-lite"/>
    </source>
</evidence>
<reference evidence="2 3" key="1">
    <citation type="submission" date="2014-03" db="EMBL/GenBank/DDBJ databases">
        <title>Genomics of Bifidobacteria.</title>
        <authorList>
            <person name="Ventura M."/>
            <person name="Milani C."/>
            <person name="Lugli G.A."/>
        </authorList>
    </citation>
    <scope>NUCLEOTIDE SEQUENCE [LARGE SCALE GENOMIC DNA]</scope>
    <source>
        <strain evidence="2 3">LMG 14934</strain>
    </source>
</reference>
<gene>
    <name evidence="2" type="ORF">BSAE_0268</name>
</gene>
<organism evidence="2 3">
    <name type="scientific">Bifidobacterium pullorum subsp. saeculare DSM 6531 = LMG 14934</name>
    <dbReference type="NCBI Taxonomy" id="1437611"/>
    <lineage>
        <taxon>Bacteria</taxon>
        <taxon>Bacillati</taxon>
        <taxon>Actinomycetota</taxon>
        <taxon>Actinomycetes</taxon>
        <taxon>Bifidobacteriales</taxon>
        <taxon>Bifidobacteriaceae</taxon>
        <taxon>Bifidobacterium</taxon>
    </lineage>
</organism>
<evidence type="ECO:0000313" key="2">
    <source>
        <dbReference type="EMBL" id="KFI88937.1"/>
    </source>
</evidence>
<proteinExistence type="predicted"/>
<comment type="caution">
    <text evidence="2">The sequence shown here is derived from an EMBL/GenBank/DDBJ whole genome shotgun (WGS) entry which is preliminary data.</text>
</comment>
<accession>A0A087D087</accession>
<feature type="compositionally biased region" description="Polar residues" evidence="1">
    <location>
        <begin position="80"/>
        <end position="92"/>
    </location>
</feature>
<name>A0A087D087_9BIFI</name>
<dbReference type="Proteomes" id="UP000029040">
    <property type="component" value="Unassembled WGS sequence"/>
</dbReference>
<dbReference type="AlphaFoldDB" id="A0A087D087"/>
<feature type="region of interest" description="Disordered" evidence="1">
    <location>
        <begin position="71"/>
        <end position="92"/>
    </location>
</feature>
<dbReference type="EMBL" id="JGZM01000002">
    <property type="protein sequence ID" value="KFI88937.1"/>
    <property type="molecule type" value="Genomic_DNA"/>
</dbReference>
<sequence length="92" mass="10274">MRITYQDGQTEDVRLTMLDQMKAEEHAQQEQWGGIDASGVRRGLYAVYWHLRSTGATSTPFERWAGSVVRMQDMPEEPGNPTTGGSREGSAN</sequence>
<protein>
    <submittedName>
        <fullName evidence="2">Uncharacterized protein</fullName>
    </submittedName>
</protein>
<evidence type="ECO:0000313" key="3">
    <source>
        <dbReference type="Proteomes" id="UP000029040"/>
    </source>
</evidence>